<reference evidence="3 4" key="1">
    <citation type="journal article" date="2009" name="Science">
        <title>Green evolution and dynamic adaptations revealed by genomes of the marine picoeukaryotes Micromonas.</title>
        <authorList>
            <person name="Worden A.Z."/>
            <person name="Lee J.H."/>
            <person name="Mock T."/>
            <person name="Rouze P."/>
            <person name="Simmons M.P."/>
            <person name="Aerts A.L."/>
            <person name="Allen A.E."/>
            <person name="Cuvelier M.L."/>
            <person name="Derelle E."/>
            <person name="Everett M.V."/>
            <person name="Foulon E."/>
            <person name="Grimwood J."/>
            <person name="Gundlach H."/>
            <person name="Henrissat B."/>
            <person name="Napoli C."/>
            <person name="McDonald S.M."/>
            <person name="Parker M.S."/>
            <person name="Rombauts S."/>
            <person name="Salamov A."/>
            <person name="Von Dassow P."/>
            <person name="Badger J.H."/>
            <person name="Coutinho P.M."/>
            <person name="Demir E."/>
            <person name="Dubchak I."/>
            <person name="Gentemann C."/>
            <person name="Eikrem W."/>
            <person name="Gready J.E."/>
            <person name="John U."/>
            <person name="Lanier W."/>
            <person name="Lindquist E.A."/>
            <person name="Lucas S."/>
            <person name="Mayer K.F."/>
            <person name="Moreau H."/>
            <person name="Not F."/>
            <person name="Otillar R."/>
            <person name="Panaud O."/>
            <person name="Pangilinan J."/>
            <person name="Paulsen I."/>
            <person name="Piegu B."/>
            <person name="Poliakov A."/>
            <person name="Robbens S."/>
            <person name="Schmutz J."/>
            <person name="Toulza E."/>
            <person name="Wyss T."/>
            <person name="Zelensky A."/>
            <person name="Zhou K."/>
            <person name="Armbrust E.V."/>
            <person name="Bhattacharya D."/>
            <person name="Goodenough U.W."/>
            <person name="Van de Peer Y."/>
            <person name="Grigoriev I.V."/>
        </authorList>
    </citation>
    <scope>NUCLEOTIDE SEQUENCE [LARGE SCALE GENOMIC DNA]</scope>
    <source>
        <strain evidence="4">RCC299 / NOUM17</strain>
    </source>
</reference>
<evidence type="ECO:0000313" key="4">
    <source>
        <dbReference type="Proteomes" id="UP000002009"/>
    </source>
</evidence>
<dbReference type="AlphaFoldDB" id="C1FI65"/>
<sequence length="411" mass="45467">MAHRSDRHGGAVKRRAGVPAATPASTETPRDAATDERAHPLAKWWAYAAVMRALKVWDAMATWKRYAWITLVVVGPYVAWVCYLWFHLQSGLLRPRVPVDHPRPVLIVGTQSSGTTQMSHQLARIGLEVGHETSDATWDFARDGTISWLHGMRFMPGRAPPATIAQLCRRFRRNMGLHPAQFRSPALGCSYRSTWDKCWSAECAGIVTREWGCAARGTCETPFDVALLQLRHPLRTMESLAAKFCPPDDDLAGAFKPPHVDFLETAAALWPERTDWNTSGCVDAVGWSVALYTRDMLAARDAGFIAEAYRVEDTYPCEVASRAGLLLTNARARGRCETVMRKRKEGVNGGVDGQAGRATVTTVTTAKGKNVRNENGRVRFEARDVVSGELRALIADVAARGGYRYDDDEEP</sequence>
<dbReference type="OrthoDB" id="41867at2759"/>
<evidence type="ECO:0008006" key="5">
    <source>
        <dbReference type="Google" id="ProtNLM"/>
    </source>
</evidence>
<accession>C1FI65</accession>
<evidence type="ECO:0000256" key="2">
    <source>
        <dbReference type="SAM" id="Phobius"/>
    </source>
</evidence>
<dbReference type="GeneID" id="8246689"/>
<feature type="region of interest" description="Disordered" evidence="1">
    <location>
        <begin position="1"/>
        <end position="35"/>
    </location>
</feature>
<dbReference type="InParanoid" id="C1FI65"/>
<evidence type="ECO:0000313" key="3">
    <source>
        <dbReference type="EMBL" id="ACO69669.1"/>
    </source>
</evidence>
<dbReference type="EMBL" id="CP001576">
    <property type="protein sequence ID" value="ACO69669.1"/>
    <property type="molecule type" value="Genomic_DNA"/>
</dbReference>
<feature type="compositionally biased region" description="Basic residues" evidence="1">
    <location>
        <begin position="1"/>
        <end position="16"/>
    </location>
</feature>
<organism evidence="3 4">
    <name type="scientific">Micromonas commoda (strain RCC299 / NOUM17 / CCMP2709)</name>
    <name type="common">Picoplanktonic green alga</name>
    <dbReference type="NCBI Taxonomy" id="296587"/>
    <lineage>
        <taxon>Eukaryota</taxon>
        <taxon>Viridiplantae</taxon>
        <taxon>Chlorophyta</taxon>
        <taxon>Mamiellophyceae</taxon>
        <taxon>Mamiellales</taxon>
        <taxon>Mamiellaceae</taxon>
        <taxon>Micromonas</taxon>
    </lineage>
</organism>
<dbReference type="KEGG" id="mis:MICPUN_102590"/>
<dbReference type="OMA" id="ACWAREC"/>
<name>C1FI65_MICCC</name>
<keyword evidence="2" id="KW-0812">Transmembrane</keyword>
<protein>
    <recommendedName>
        <fullName evidence="5">Sulfotransferase</fullName>
    </recommendedName>
</protein>
<proteinExistence type="predicted"/>
<gene>
    <name evidence="3" type="ORF">MICPUN_102590</name>
</gene>
<dbReference type="Proteomes" id="UP000002009">
    <property type="component" value="Chromosome 10"/>
</dbReference>
<keyword evidence="2" id="KW-1133">Transmembrane helix</keyword>
<keyword evidence="4" id="KW-1185">Reference proteome</keyword>
<dbReference type="eggNOG" id="ENOG502S80E">
    <property type="taxonomic scope" value="Eukaryota"/>
</dbReference>
<evidence type="ECO:0000256" key="1">
    <source>
        <dbReference type="SAM" id="MobiDB-lite"/>
    </source>
</evidence>
<dbReference type="RefSeq" id="XP_002508411.1">
    <property type="nucleotide sequence ID" value="XM_002508365.1"/>
</dbReference>
<keyword evidence="2" id="KW-0472">Membrane</keyword>
<feature type="transmembrane region" description="Helical" evidence="2">
    <location>
        <begin position="66"/>
        <end position="86"/>
    </location>
</feature>